<dbReference type="GeneID" id="17295344"/>
<protein>
    <submittedName>
        <fullName evidence="2 3">Uncharacterized protein</fullName>
    </submittedName>
</protein>
<gene>
    <name evidence="2" type="ORF">GUITHDRAFT_115333</name>
</gene>
<dbReference type="EMBL" id="JH993047">
    <property type="protein sequence ID" value="EKX38558.1"/>
    <property type="molecule type" value="Genomic_DNA"/>
</dbReference>
<sequence>MQKKEEKIRNNLRHILPSNMLRNSRRRENPEDDSAQELANDCGVKMIWCGGRDAVTEVHVANMCQETVDWASCDGFWQLYLTPGTFHIEITMRSGRPVWSGEVSIKEEEWRTLEIGHLFASCEQHAEKRSQFSFPNGRSACSFLCCYATIALHEVLGLGSDIARTEVSGEDVMRVVDEGMSLFEDRDVSALLRDLGMEHMSVEEAIELCGHAWSDKGALRIKETFWGSLSDPSSIMHLIQEASSSEARPPGSGGSRNHGIKFLCMTKPPETVLMLVAPSLDLYSVLDTHTRTIGTSQYPASIYRCRNLEDLALLLWTNFFPLPPGIDIEELGAYAMFELVLLEFIPSSPAAAHLSSRAAHAEVMETEEDAAAQDGGAVEAAGGSEGRREDGVPGTQKSRRRTARAREQEEEGEEGEDRIVVLE</sequence>
<name>L1IQM5_GUITC</name>
<dbReference type="Proteomes" id="UP000011087">
    <property type="component" value="Unassembled WGS sequence"/>
</dbReference>
<dbReference type="EnsemblProtists" id="EKX38558">
    <property type="protein sequence ID" value="EKX38558"/>
    <property type="gene ID" value="GUITHDRAFT_115333"/>
</dbReference>
<dbReference type="RefSeq" id="XP_005825538.1">
    <property type="nucleotide sequence ID" value="XM_005825481.1"/>
</dbReference>
<evidence type="ECO:0000256" key="1">
    <source>
        <dbReference type="SAM" id="MobiDB-lite"/>
    </source>
</evidence>
<reference evidence="4" key="2">
    <citation type="submission" date="2012-11" db="EMBL/GenBank/DDBJ databases">
        <authorList>
            <person name="Kuo A."/>
            <person name="Curtis B.A."/>
            <person name="Tanifuji G."/>
            <person name="Burki F."/>
            <person name="Gruber A."/>
            <person name="Irimia M."/>
            <person name="Maruyama S."/>
            <person name="Arias M.C."/>
            <person name="Ball S.G."/>
            <person name="Gile G.H."/>
            <person name="Hirakawa Y."/>
            <person name="Hopkins J.F."/>
            <person name="Rensing S.A."/>
            <person name="Schmutz J."/>
            <person name="Symeonidi A."/>
            <person name="Elias M."/>
            <person name="Eveleigh R.J."/>
            <person name="Herman E.K."/>
            <person name="Klute M.J."/>
            <person name="Nakayama T."/>
            <person name="Obornik M."/>
            <person name="Reyes-Prieto A."/>
            <person name="Armbrust E.V."/>
            <person name="Aves S.J."/>
            <person name="Beiko R.G."/>
            <person name="Coutinho P."/>
            <person name="Dacks J.B."/>
            <person name="Durnford D.G."/>
            <person name="Fast N.M."/>
            <person name="Green B.R."/>
            <person name="Grisdale C."/>
            <person name="Hempe F."/>
            <person name="Henrissat B."/>
            <person name="Hoppner M.P."/>
            <person name="Ishida K.-I."/>
            <person name="Kim E."/>
            <person name="Koreny L."/>
            <person name="Kroth P.G."/>
            <person name="Liu Y."/>
            <person name="Malik S.-B."/>
            <person name="Maier U.G."/>
            <person name="McRose D."/>
            <person name="Mock T."/>
            <person name="Neilson J.A."/>
            <person name="Onodera N.T."/>
            <person name="Poole A.M."/>
            <person name="Pritham E.J."/>
            <person name="Richards T.A."/>
            <person name="Rocap G."/>
            <person name="Roy S.W."/>
            <person name="Sarai C."/>
            <person name="Schaack S."/>
            <person name="Shirato S."/>
            <person name="Slamovits C.H."/>
            <person name="Spencer D.F."/>
            <person name="Suzuki S."/>
            <person name="Worden A.Z."/>
            <person name="Zauner S."/>
            <person name="Barry K."/>
            <person name="Bell C."/>
            <person name="Bharti A.K."/>
            <person name="Crow J.A."/>
            <person name="Grimwood J."/>
            <person name="Kramer R."/>
            <person name="Lindquist E."/>
            <person name="Lucas S."/>
            <person name="Salamov A."/>
            <person name="McFadden G.I."/>
            <person name="Lane C.E."/>
            <person name="Keeling P.J."/>
            <person name="Gray M.W."/>
            <person name="Grigoriev I.V."/>
            <person name="Archibald J.M."/>
        </authorList>
    </citation>
    <scope>NUCLEOTIDE SEQUENCE</scope>
    <source>
        <strain evidence="4">CCMP2712</strain>
    </source>
</reference>
<organism evidence="2">
    <name type="scientific">Guillardia theta (strain CCMP2712)</name>
    <name type="common">Cryptophyte</name>
    <dbReference type="NCBI Taxonomy" id="905079"/>
    <lineage>
        <taxon>Eukaryota</taxon>
        <taxon>Cryptophyceae</taxon>
        <taxon>Pyrenomonadales</taxon>
        <taxon>Geminigeraceae</taxon>
        <taxon>Guillardia</taxon>
    </lineage>
</organism>
<dbReference type="OrthoDB" id="10653058at2759"/>
<dbReference type="KEGG" id="gtt:GUITHDRAFT_115333"/>
<evidence type="ECO:0000313" key="3">
    <source>
        <dbReference type="EnsemblProtists" id="EKX38558"/>
    </source>
</evidence>
<feature type="region of interest" description="Disordered" evidence="1">
    <location>
        <begin position="362"/>
        <end position="423"/>
    </location>
</feature>
<feature type="compositionally biased region" description="Low complexity" evidence="1">
    <location>
        <begin position="372"/>
        <end position="382"/>
    </location>
</feature>
<keyword evidence="4" id="KW-1185">Reference proteome</keyword>
<evidence type="ECO:0000313" key="4">
    <source>
        <dbReference type="Proteomes" id="UP000011087"/>
    </source>
</evidence>
<evidence type="ECO:0000313" key="2">
    <source>
        <dbReference type="EMBL" id="EKX38558.1"/>
    </source>
</evidence>
<reference evidence="2 4" key="1">
    <citation type="journal article" date="2012" name="Nature">
        <title>Algal genomes reveal evolutionary mosaicism and the fate of nucleomorphs.</title>
        <authorList>
            <consortium name="DOE Joint Genome Institute"/>
            <person name="Curtis B.A."/>
            <person name="Tanifuji G."/>
            <person name="Burki F."/>
            <person name="Gruber A."/>
            <person name="Irimia M."/>
            <person name="Maruyama S."/>
            <person name="Arias M.C."/>
            <person name="Ball S.G."/>
            <person name="Gile G.H."/>
            <person name="Hirakawa Y."/>
            <person name="Hopkins J.F."/>
            <person name="Kuo A."/>
            <person name="Rensing S.A."/>
            <person name="Schmutz J."/>
            <person name="Symeonidi A."/>
            <person name="Elias M."/>
            <person name="Eveleigh R.J."/>
            <person name="Herman E.K."/>
            <person name="Klute M.J."/>
            <person name="Nakayama T."/>
            <person name="Obornik M."/>
            <person name="Reyes-Prieto A."/>
            <person name="Armbrust E.V."/>
            <person name="Aves S.J."/>
            <person name="Beiko R.G."/>
            <person name="Coutinho P."/>
            <person name="Dacks J.B."/>
            <person name="Durnford D.G."/>
            <person name="Fast N.M."/>
            <person name="Green B.R."/>
            <person name="Grisdale C.J."/>
            <person name="Hempel F."/>
            <person name="Henrissat B."/>
            <person name="Hoppner M.P."/>
            <person name="Ishida K."/>
            <person name="Kim E."/>
            <person name="Koreny L."/>
            <person name="Kroth P.G."/>
            <person name="Liu Y."/>
            <person name="Malik S.B."/>
            <person name="Maier U.G."/>
            <person name="McRose D."/>
            <person name="Mock T."/>
            <person name="Neilson J.A."/>
            <person name="Onodera N.T."/>
            <person name="Poole A.M."/>
            <person name="Pritham E.J."/>
            <person name="Richards T.A."/>
            <person name="Rocap G."/>
            <person name="Roy S.W."/>
            <person name="Sarai C."/>
            <person name="Schaack S."/>
            <person name="Shirato S."/>
            <person name="Slamovits C.H."/>
            <person name="Spencer D.F."/>
            <person name="Suzuki S."/>
            <person name="Worden A.Z."/>
            <person name="Zauner S."/>
            <person name="Barry K."/>
            <person name="Bell C."/>
            <person name="Bharti A.K."/>
            <person name="Crow J.A."/>
            <person name="Grimwood J."/>
            <person name="Kramer R."/>
            <person name="Lindquist E."/>
            <person name="Lucas S."/>
            <person name="Salamov A."/>
            <person name="McFadden G.I."/>
            <person name="Lane C.E."/>
            <person name="Keeling P.J."/>
            <person name="Gray M.W."/>
            <person name="Grigoriev I.V."/>
            <person name="Archibald J.M."/>
        </authorList>
    </citation>
    <scope>NUCLEOTIDE SEQUENCE</scope>
    <source>
        <strain evidence="2 4">CCMP2712</strain>
    </source>
</reference>
<dbReference type="AlphaFoldDB" id="L1IQM5"/>
<proteinExistence type="predicted"/>
<dbReference type="PaxDb" id="55529-EKX38558"/>
<reference evidence="3" key="3">
    <citation type="submission" date="2015-06" db="UniProtKB">
        <authorList>
            <consortium name="EnsemblProtists"/>
        </authorList>
    </citation>
    <scope>IDENTIFICATION</scope>
</reference>
<dbReference type="HOGENOM" id="CLU_649657_0_0_1"/>
<accession>L1IQM5</accession>